<dbReference type="EMBL" id="AP025295">
    <property type="protein sequence ID" value="BDD01555.1"/>
    <property type="molecule type" value="Genomic_DNA"/>
</dbReference>
<sequence length="519" mass="57227">MSSSLGRKTINGLKWSYLATIISALIQVVYTMVINRLLSPVDFGLVAMANVVLRFGSYFAQMGLGTAIVQKKDLSATDIRATFTLALLFSVVIYSLIYFLAPYLIHLFDEPNPSLVPIIQLLGVTFIINGVTAISQNLLRKHMKFKTLSVTEVSTYFIGYVLVGITLALMGYGVWSVVYAAIVQSGLNLIALYAQVKHSLKPIFGFRYFRPILSYGSQVSLISFMEFLKTNLDTLLIGKTLGFYNLGLYNRALIAIRLPLVQINTSLSRVIFPAFSTIQSDLKKLSGLYLQSTMLLASLILSLTGFCFGAATEIILILLGEKYLSVVPVFRVLTLGIGFNYIAALGGIVCDATAYLKPKSIFTILHLSAVAGLIYLFKSYGLVGIAWAMTISYWLKMVGFAILLKPLLPFTFKALGRQLIPGSMNATILGGLGFGLSNLLHQQEIPLLLRFALCCLAALLIFIFIIRLPYNKPLRDFISDKILPTYESKIRAGGPVAQVLAFMKFDYQHATLQQNGNNN</sequence>
<dbReference type="Proteomes" id="UP001354989">
    <property type="component" value="Plasmid pPP3"/>
</dbReference>
<evidence type="ECO:0000256" key="6">
    <source>
        <dbReference type="ARBA" id="ARBA00023136"/>
    </source>
</evidence>
<evidence type="ECO:0000256" key="5">
    <source>
        <dbReference type="ARBA" id="ARBA00022989"/>
    </source>
</evidence>
<feature type="transmembrane region" description="Helical" evidence="7">
    <location>
        <begin position="117"/>
        <end position="134"/>
    </location>
</feature>
<keyword evidence="5 7" id="KW-1133">Transmembrane helix</keyword>
<feature type="transmembrane region" description="Helical" evidence="7">
    <location>
        <begin position="81"/>
        <end position="105"/>
    </location>
</feature>
<organism evidence="8 9">
    <name type="scientific">Persicobacter psychrovividus</name>
    <dbReference type="NCBI Taxonomy" id="387638"/>
    <lineage>
        <taxon>Bacteria</taxon>
        <taxon>Pseudomonadati</taxon>
        <taxon>Bacteroidota</taxon>
        <taxon>Cytophagia</taxon>
        <taxon>Cytophagales</taxon>
        <taxon>Persicobacteraceae</taxon>
        <taxon>Persicobacter</taxon>
    </lineage>
</organism>
<evidence type="ECO:0000313" key="8">
    <source>
        <dbReference type="EMBL" id="BDD01555.1"/>
    </source>
</evidence>
<feature type="transmembrane region" description="Helical" evidence="7">
    <location>
        <begin position="293"/>
        <end position="317"/>
    </location>
</feature>
<evidence type="ECO:0000256" key="1">
    <source>
        <dbReference type="ARBA" id="ARBA00004651"/>
    </source>
</evidence>
<geneLocation type="plasmid" evidence="8 9">
    <name>pPP3</name>
</geneLocation>
<feature type="transmembrane region" description="Helical" evidence="7">
    <location>
        <begin position="384"/>
        <end position="407"/>
    </location>
</feature>
<dbReference type="RefSeq" id="WP_338398998.1">
    <property type="nucleotide sequence ID" value="NZ_AP025295.1"/>
</dbReference>
<dbReference type="PANTHER" id="PTHR30250">
    <property type="entry name" value="PST FAMILY PREDICTED COLANIC ACID TRANSPORTER"/>
    <property type="match status" value="1"/>
</dbReference>
<keyword evidence="9" id="KW-1185">Reference proteome</keyword>
<evidence type="ECO:0000256" key="3">
    <source>
        <dbReference type="ARBA" id="ARBA00022475"/>
    </source>
</evidence>
<comment type="subcellular location">
    <subcellularLocation>
        <location evidence="1">Cell membrane</location>
        <topology evidence="1">Multi-pass membrane protein</topology>
    </subcellularLocation>
</comment>
<protein>
    <submittedName>
        <fullName evidence="8">Lipopolysaccharide biosynthesis protein</fullName>
    </submittedName>
</protein>
<feature type="transmembrane region" description="Helical" evidence="7">
    <location>
        <begin position="329"/>
        <end position="349"/>
    </location>
</feature>
<dbReference type="PANTHER" id="PTHR30250:SF10">
    <property type="entry name" value="LIPOPOLYSACCHARIDE BIOSYNTHESIS PROTEIN WZXC"/>
    <property type="match status" value="1"/>
</dbReference>
<reference evidence="8 9" key="1">
    <citation type="submission" date="2021-12" db="EMBL/GenBank/DDBJ databases">
        <title>Genome sequencing of bacteria with rrn-lacking chromosome and rrn-plasmid.</title>
        <authorList>
            <person name="Anda M."/>
            <person name="Iwasaki W."/>
        </authorList>
    </citation>
    <scope>NUCLEOTIDE SEQUENCE [LARGE SCALE GENOMIC DNA]</scope>
    <source>
        <strain evidence="8 9">NBRC 101262</strain>
        <plasmid evidence="8 9">pPP3</plasmid>
    </source>
</reference>
<dbReference type="InterPro" id="IPR050833">
    <property type="entry name" value="Poly_Biosynth_Transport"/>
</dbReference>
<dbReference type="CDD" id="cd13127">
    <property type="entry name" value="MATE_tuaB_like"/>
    <property type="match status" value="1"/>
</dbReference>
<feature type="transmembrane region" description="Helical" evidence="7">
    <location>
        <begin position="419"/>
        <end position="441"/>
    </location>
</feature>
<evidence type="ECO:0000313" key="9">
    <source>
        <dbReference type="Proteomes" id="UP001354989"/>
    </source>
</evidence>
<feature type="transmembrane region" description="Helical" evidence="7">
    <location>
        <begin position="447"/>
        <end position="466"/>
    </location>
</feature>
<dbReference type="Pfam" id="PF13440">
    <property type="entry name" value="Polysacc_synt_3"/>
    <property type="match status" value="1"/>
</dbReference>
<accession>A0ABM7VKP5</accession>
<keyword evidence="6 7" id="KW-0472">Membrane</keyword>
<feature type="transmembrane region" description="Helical" evidence="7">
    <location>
        <begin position="155"/>
        <end position="172"/>
    </location>
</feature>
<comment type="similarity">
    <text evidence="2">Belongs to the polysaccharide synthase family.</text>
</comment>
<keyword evidence="3" id="KW-1003">Cell membrane</keyword>
<keyword evidence="8" id="KW-0614">Plasmid</keyword>
<evidence type="ECO:0000256" key="4">
    <source>
        <dbReference type="ARBA" id="ARBA00022692"/>
    </source>
</evidence>
<gene>
    <name evidence="8" type="ORF">PEPS_38350</name>
</gene>
<proteinExistence type="inferred from homology"/>
<evidence type="ECO:0000256" key="2">
    <source>
        <dbReference type="ARBA" id="ARBA00007430"/>
    </source>
</evidence>
<keyword evidence="4 7" id="KW-0812">Transmembrane</keyword>
<feature type="transmembrane region" description="Helical" evidence="7">
    <location>
        <begin position="12"/>
        <end position="33"/>
    </location>
</feature>
<feature type="transmembrane region" description="Helical" evidence="7">
    <location>
        <begin position="361"/>
        <end position="378"/>
    </location>
</feature>
<evidence type="ECO:0000256" key="7">
    <source>
        <dbReference type="SAM" id="Phobius"/>
    </source>
</evidence>
<feature type="transmembrane region" description="Helical" evidence="7">
    <location>
        <begin position="45"/>
        <end position="69"/>
    </location>
</feature>
<name>A0ABM7VKP5_9BACT</name>